<proteinExistence type="predicted"/>
<feature type="region of interest" description="Disordered" evidence="2">
    <location>
        <begin position="1"/>
        <end position="26"/>
    </location>
</feature>
<organism evidence="3 4">
    <name type="scientific">Rhipicephalus sanguineus</name>
    <name type="common">Brown dog tick</name>
    <name type="synonym">Ixodes sanguineus</name>
    <dbReference type="NCBI Taxonomy" id="34632"/>
    <lineage>
        <taxon>Eukaryota</taxon>
        <taxon>Metazoa</taxon>
        <taxon>Ecdysozoa</taxon>
        <taxon>Arthropoda</taxon>
        <taxon>Chelicerata</taxon>
        <taxon>Arachnida</taxon>
        <taxon>Acari</taxon>
        <taxon>Parasitiformes</taxon>
        <taxon>Ixodida</taxon>
        <taxon>Ixodoidea</taxon>
        <taxon>Ixodidae</taxon>
        <taxon>Rhipicephalinae</taxon>
        <taxon>Rhipicephalus</taxon>
        <taxon>Rhipicephalus</taxon>
    </lineage>
</organism>
<reference evidence="3" key="2">
    <citation type="submission" date="2021-09" db="EMBL/GenBank/DDBJ databases">
        <authorList>
            <person name="Jia N."/>
            <person name="Wang J."/>
            <person name="Shi W."/>
            <person name="Du L."/>
            <person name="Sun Y."/>
            <person name="Zhan W."/>
            <person name="Jiang J."/>
            <person name="Wang Q."/>
            <person name="Zhang B."/>
            <person name="Ji P."/>
            <person name="Sakyi L.B."/>
            <person name="Cui X."/>
            <person name="Yuan T."/>
            <person name="Jiang B."/>
            <person name="Yang W."/>
            <person name="Lam T.T.-Y."/>
            <person name="Chang Q."/>
            <person name="Ding S."/>
            <person name="Wang X."/>
            <person name="Zhu J."/>
            <person name="Ruan X."/>
            <person name="Zhao L."/>
            <person name="Wei J."/>
            <person name="Que T."/>
            <person name="Du C."/>
            <person name="Cheng J."/>
            <person name="Dai P."/>
            <person name="Han X."/>
            <person name="Huang E."/>
            <person name="Gao Y."/>
            <person name="Liu J."/>
            <person name="Shao H."/>
            <person name="Ye R."/>
            <person name="Li L."/>
            <person name="Wei W."/>
            <person name="Wang X."/>
            <person name="Wang C."/>
            <person name="Huo Q."/>
            <person name="Li W."/>
            <person name="Guo W."/>
            <person name="Chen H."/>
            <person name="Chen S."/>
            <person name="Zhou L."/>
            <person name="Zhou L."/>
            <person name="Ni X."/>
            <person name="Tian J."/>
            <person name="Zhou Y."/>
            <person name="Sheng Y."/>
            <person name="Liu T."/>
            <person name="Pan Y."/>
            <person name="Xia L."/>
            <person name="Li J."/>
            <person name="Zhao F."/>
            <person name="Cao W."/>
        </authorList>
    </citation>
    <scope>NUCLEOTIDE SEQUENCE</scope>
    <source>
        <strain evidence="3">Rsan-2018</strain>
        <tissue evidence="3">Larvae</tissue>
    </source>
</reference>
<dbReference type="Gene3D" id="3.80.10.10">
    <property type="entry name" value="Ribonuclease Inhibitor"/>
    <property type="match status" value="1"/>
</dbReference>
<evidence type="ECO:0000313" key="4">
    <source>
        <dbReference type="Proteomes" id="UP000821837"/>
    </source>
</evidence>
<keyword evidence="4" id="KW-1185">Reference proteome</keyword>
<name>A0A9D4SYA6_RHISA</name>
<keyword evidence="1" id="KW-0677">Repeat</keyword>
<dbReference type="AlphaFoldDB" id="A0A9D4SYA6"/>
<evidence type="ECO:0000256" key="1">
    <source>
        <dbReference type="ARBA" id="ARBA00022737"/>
    </source>
</evidence>
<dbReference type="Proteomes" id="UP000821837">
    <property type="component" value="Chromosome 3"/>
</dbReference>
<dbReference type="EMBL" id="JABSTV010001249">
    <property type="protein sequence ID" value="KAH7961410.1"/>
    <property type="molecule type" value="Genomic_DNA"/>
</dbReference>
<dbReference type="VEuPathDB" id="VectorBase:RSAN_028048"/>
<dbReference type="InterPro" id="IPR052201">
    <property type="entry name" value="LRR-containing_regulator"/>
</dbReference>
<accession>A0A9D4SYA6</accession>
<sequence>MAGHRSTAYDVLASEDGQPPKHLGNTELESVRGARGCFTGSSIGRASHARQPRTLSVWNEFLCQSRLELRESSGTRGQLSLVSFEKPWAPAERITREGTALACGLLNTHRCVATLDISVIAMEPKKFALLVDKLRGNSFVKVLRFRNPRFSSGRTQEDICRLISSLPALEELECPTAWKCPVAFLDILSELLRTTTCLEALRIPMVCIKNHGAEGLLEALALNSTLKELSLDESFIGEASLSHRAGFANYLRKNTTLETLTVLACNKMQDSLMWILNGLLENHTITKVNLTNFVVGRQSSELIPLIFARNKTISSFNMISTRQDREAHDHTTNDDWLEALKRNQTLNAVRLPFCAFKLEQWESLFQALPTKASLKLTIEWNVTYYHLLPRVCSVLREAVAEQQVFFETNFPPNSADMLDYKGFSEIFASLRSDTRSEFSRIMHKLPSASHITSVQLEISMHTIDAALSTRIADYIRHSTTLKKLQLFLFCDPLYVPRSSCWADIVTSLSQNGSVKELHVKSRDASAFFKVLAEDVRENLTLLSVVVDVSLDDEEVARDWFVVWDAMRRNSGRLRHAALFVSGHRCDRACAEALEWMPLHPALPEQVAELSSVHESDAIVMIRDALKSLQDMHEFMRLAGVVSRRVSCQWREDERVQLSDLNEDCWGRVRGYLRLSDVGYSSAEP</sequence>
<protein>
    <submittedName>
        <fullName evidence="3">Uncharacterized protein</fullName>
    </submittedName>
</protein>
<dbReference type="SUPFAM" id="SSF52047">
    <property type="entry name" value="RNI-like"/>
    <property type="match status" value="1"/>
</dbReference>
<dbReference type="PANTHER" id="PTHR24111">
    <property type="entry name" value="LEUCINE-RICH REPEAT-CONTAINING PROTEIN 34"/>
    <property type="match status" value="1"/>
</dbReference>
<dbReference type="InterPro" id="IPR032675">
    <property type="entry name" value="LRR_dom_sf"/>
</dbReference>
<evidence type="ECO:0000256" key="2">
    <source>
        <dbReference type="SAM" id="MobiDB-lite"/>
    </source>
</evidence>
<comment type="caution">
    <text evidence="3">The sequence shown here is derived from an EMBL/GenBank/DDBJ whole genome shotgun (WGS) entry which is preliminary data.</text>
</comment>
<gene>
    <name evidence="3" type="ORF">HPB52_008904</name>
</gene>
<dbReference type="PANTHER" id="PTHR24111:SF0">
    <property type="entry name" value="LEUCINE-RICH REPEAT-CONTAINING PROTEIN"/>
    <property type="match status" value="1"/>
</dbReference>
<reference evidence="3" key="1">
    <citation type="journal article" date="2020" name="Cell">
        <title>Large-Scale Comparative Analyses of Tick Genomes Elucidate Their Genetic Diversity and Vector Capacities.</title>
        <authorList>
            <consortium name="Tick Genome and Microbiome Consortium (TIGMIC)"/>
            <person name="Jia N."/>
            <person name="Wang J."/>
            <person name="Shi W."/>
            <person name="Du L."/>
            <person name="Sun Y."/>
            <person name="Zhan W."/>
            <person name="Jiang J.F."/>
            <person name="Wang Q."/>
            <person name="Zhang B."/>
            <person name="Ji P."/>
            <person name="Bell-Sakyi L."/>
            <person name="Cui X.M."/>
            <person name="Yuan T.T."/>
            <person name="Jiang B.G."/>
            <person name="Yang W.F."/>
            <person name="Lam T.T."/>
            <person name="Chang Q.C."/>
            <person name="Ding S.J."/>
            <person name="Wang X.J."/>
            <person name="Zhu J.G."/>
            <person name="Ruan X.D."/>
            <person name="Zhao L."/>
            <person name="Wei J.T."/>
            <person name="Ye R.Z."/>
            <person name="Que T.C."/>
            <person name="Du C.H."/>
            <person name="Zhou Y.H."/>
            <person name="Cheng J.X."/>
            <person name="Dai P.F."/>
            <person name="Guo W.B."/>
            <person name="Han X.H."/>
            <person name="Huang E.J."/>
            <person name="Li L.F."/>
            <person name="Wei W."/>
            <person name="Gao Y.C."/>
            <person name="Liu J.Z."/>
            <person name="Shao H.Z."/>
            <person name="Wang X."/>
            <person name="Wang C.C."/>
            <person name="Yang T.C."/>
            <person name="Huo Q.B."/>
            <person name="Li W."/>
            <person name="Chen H.Y."/>
            <person name="Chen S.E."/>
            <person name="Zhou L.G."/>
            <person name="Ni X.B."/>
            <person name="Tian J.H."/>
            <person name="Sheng Y."/>
            <person name="Liu T."/>
            <person name="Pan Y.S."/>
            <person name="Xia L.Y."/>
            <person name="Li J."/>
            <person name="Zhao F."/>
            <person name="Cao W.C."/>
        </authorList>
    </citation>
    <scope>NUCLEOTIDE SEQUENCE</scope>
    <source>
        <strain evidence="3">Rsan-2018</strain>
    </source>
</reference>
<evidence type="ECO:0000313" key="3">
    <source>
        <dbReference type="EMBL" id="KAH7961410.1"/>
    </source>
</evidence>